<dbReference type="AlphaFoldDB" id="A0A915ED84"/>
<dbReference type="WBParaSite" id="jg4897">
    <property type="protein sequence ID" value="jg4897"/>
    <property type="gene ID" value="jg4897"/>
</dbReference>
<dbReference type="Proteomes" id="UP000887574">
    <property type="component" value="Unplaced"/>
</dbReference>
<reference evidence="2" key="1">
    <citation type="submission" date="2022-11" db="UniProtKB">
        <authorList>
            <consortium name="WormBaseParasite"/>
        </authorList>
    </citation>
    <scope>IDENTIFICATION</scope>
</reference>
<evidence type="ECO:0000313" key="1">
    <source>
        <dbReference type="Proteomes" id="UP000887574"/>
    </source>
</evidence>
<evidence type="ECO:0000313" key="2">
    <source>
        <dbReference type="WBParaSite" id="jg4897"/>
    </source>
</evidence>
<accession>A0A915ED84</accession>
<organism evidence="1 2">
    <name type="scientific">Ditylenchus dipsaci</name>
    <dbReference type="NCBI Taxonomy" id="166011"/>
    <lineage>
        <taxon>Eukaryota</taxon>
        <taxon>Metazoa</taxon>
        <taxon>Ecdysozoa</taxon>
        <taxon>Nematoda</taxon>
        <taxon>Chromadorea</taxon>
        <taxon>Rhabditida</taxon>
        <taxon>Tylenchina</taxon>
        <taxon>Tylenchomorpha</taxon>
        <taxon>Sphaerularioidea</taxon>
        <taxon>Anguinidae</taxon>
        <taxon>Anguininae</taxon>
        <taxon>Ditylenchus</taxon>
    </lineage>
</organism>
<protein>
    <submittedName>
        <fullName evidence="2">Ribosomal protein L2</fullName>
    </submittedName>
</protein>
<sequence>MHQFVVNMKSMPSLHSGTLKRAVRTKRIPPSLRGQKRHVCTLFHSGGICQRGLRYPASTHMAEARAKSKHLNAFCILRLWTSANPHATLLCVIVENEPANNGYSMLINYATDIRAKAVVVLPSHPIATQFGVFNCRPCMCSTNGNRRKWSIPLTQKLPGSR</sequence>
<proteinExistence type="predicted"/>
<keyword evidence="1" id="KW-1185">Reference proteome</keyword>
<name>A0A915ED84_9BILA</name>